<sequence>MTAIQEQGRPSVRLPQGTVVGITQHEDFEKPIQAFLGIPYALPPTGDRRFRPPVKIGTSSDVIDASRYGPAAPGKPLLRTGPKLEYSEDCLTVNVFRQIPEEGSDGRLLPVAVYVHGGAFNRGSASMHDTASMVGWSEQPFVAVSFNYRIGALGFLPSSLSAKEGALNLGLKDQRLLFEWVQENIELFGGDKNDVTLFGLSAGAHSIGHHMMRHNDENPGPFHRVIMESGAPTSRAVRAFDSELHEQQFRDFLSEAGCPSDLPSAEVFPFLRSLPLSVITKAQEIVFDRYNPSLRWAFQPVIDGEMILRRPIETWRSGNYYKVPIMTGFNGNEGSLYVNKQMSTNEQFIHFFRTLVPKLSDEDIATIATKLYPDPETSGDLTYKETRESPEIGPQYKRVEAAYGQYAYVAPARQTAEFASKSSPAPVFLYHWALPTTVIGGASHADNLRYETYTPGVRALSETQKEISGMLHAYVTSFICNKGNPDAIAGRLAKRPKWEPYQAGEQPKTMIFGKGIEELIGGPNTGKPAELVYDDWAQEQCRFWGDKVELTQQ</sequence>
<dbReference type="Proteomes" id="UP000019484">
    <property type="component" value="Unassembled WGS sequence"/>
</dbReference>
<dbReference type="InterPro" id="IPR019819">
    <property type="entry name" value="Carboxylesterase_B_CS"/>
</dbReference>
<dbReference type="InterPro" id="IPR029058">
    <property type="entry name" value="AB_hydrolase_fold"/>
</dbReference>
<dbReference type="Gene3D" id="3.40.50.1820">
    <property type="entry name" value="alpha/beta hydrolase"/>
    <property type="match status" value="1"/>
</dbReference>
<reference evidence="5 6" key="1">
    <citation type="submission" date="2013-03" db="EMBL/GenBank/DDBJ databases">
        <title>The Genome Sequence of Capronia coronata CBS 617.96.</title>
        <authorList>
            <consortium name="The Broad Institute Genomics Platform"/>
            <person name="Cuomo C."/>
            <person name="de Hoog S."/>
            <person name="Gorbushina A."/>
            <person name="Walker B."/>
            <person name="Young S.K."/>
            <person name="Zeng Q."/>
            <person name="Gargeya S."/>
            <person name="Fitzgerald M."/>
            <person name="Haas B."/>
            <person name="Abouelleil A."/>
            <person name="Allen A.W."/>
            <person name="Alvarado L."/>
            <person name="Arachchi H.M."/>
            <person name="Berlin A.M."/>
            <person name="Chapman S.B."/>
            <person name="Gainer-Dewar J."/>
            <person name="Goldberg J."/>
            <person name="Griggs A."/>
            <person name="Gujja S."/>
            <person name="Hansen M."/>
            <person name="Howarth C."/>
            <person name="Imamovic A."/>
            <person name="Ireland A."/>
            <person name="Larimer J."/>
            <person name="McCowan C."/>
            <person name="Murphy C."/>
            <person name="Pearson M."/>
            <person name="Poon T.W."/>
            <person name="Priest M."/>
            <person name="Roberts A."/>
            <person name="Saif S."/>
            <person name="Shea T."/>
            <person name="Sisk P."/>
            <person name="Sykes S."/>
            <person name="Wortman J."/>
            <person name="Nusbaum C."/>
            <person name="Birren B."/>
        </authorList>
    </citation>
    <scope>NUCLEOTIDE SEQUENCE [LARGE SCALE GENOMIC DNA]</scope>
    <source>
        <strain evidence="5 6">CBS 617.96</strain>
    </source>
</reference>
<name>W9YFZ9_9EURO</name>
<comment type="caution">
    <text evidence="5">The sequence shown here is derived from an EMBL/GenBank/DDBJ whole genome shotgun (WGS) entry which is preliminary data.</text>
</comment>
<evidence type="ECO:0000313" key="6">
    <source>
        <dbReference type="Proteomes" id="UP000019484"/>
    </source>
</evidence>
<evidence type="ECO:0000256" key="3">
    <source>
        <dbReference type="RuleBase" id="RU361235"/>
    </source>
</evidence>
<dbReference type="RefSeq" id="XP_007724192.1">
    <property type="nucleotide sequence ID" value="XM_007726002.1"/>
</dbReference>
<protein>
    <recommendedName>
        <fullName evidence="3">Carboxylic ester hydrolase</fullName>
        <ecNumber evidence="3">3.1.1.-</ecNumber>
    </recommendedName>
</protein>
<dbReference type="PROSITE" id="PS00941">
    <property type="entry name" value="CARBOXYLESTERASE_B_2"/>
    <property type="match status" value="1"/>
</dbReference>
<feature type="domain" description="Carboxylesterase type B" evidence="4">
    <location>
        <begin position="10"/>
        <end position="508"/>
    </location>
</feature>
<dbReference type="PANTHER" id="PTHR11559">
    <property type="entry name" value="CARBOXYLESTERASE"/>
    <property type="match status" value="1"/>
</dbReference>
<dbReference type="PROSITE" id="PS00122">
    <property type="entry name" value="CARBOXYLESTERASE_B_1"/>
    <property type="match status" value="1"/>
</dbReference>
<dbReference type="FunFam" id="3.40.50.1820:FF:000263">
    <property type="entry name" value="Carboxylic ester hydrolase"/>
    <property type="match status" value="1"/>
</dbReference>
<proteinExistence type="inferred from homology"/>
<dbReference type="eggNOG" id="KOG4389">
    <property type="taxonomic scope" value="Eukaryota"/>
</dbReference>
<dbReference type="InterPro" id="IPR002018">
    <property type="entry name" value="CarbesteraseB"/>
</dbReference>
<dbReference type="ESTHER" id="9euro-w9yfz9">
    <property type="family name" value="Fungal_carboxylesterase_lipase"/>
</dbReference>
<dbReference type="InterPro" id="IPR050309">
    <property type="entry name" value="Type-B_Carboxylest/Lipase"/>
</dbReference>
<keyword evidence="2 3" id="KW-0378">Hydrolase</keyword>
<evidence type="ECO:0000256" key="2">
    <source>
        <dbReference type="ARBA" id="ARBA00022801"/>
    </source>
</evidence>
<accession>W9YFZ9</accession>
<dbReference type="EC" id="3.1.1.-" evidence="3"/>
<dbReference type="InterPro" id="IPR019826">
    <property type="entry name" value="Carboxylesterase_B_AS"/>
</dbReference>
<comment type="similarity">
    <text evidence="1 3">Belongs to the type-B carboxylesterase/lipase family.</text>
</comment>
<dbReference type="SUPFAM" id="SSF53474">
    <property type="entry name" value="alpha/beta-Hydrolases"/>
    <property type="match status" value="1"/>
</dbReference>
<gene>
    <name evidence="5" type="ORF">A1O1_05115</name>
</gene>
<organism evidence="5 6">
    <name type="scientific">Capronia coronata CBS 617.96</name>
    <dbReference type="NCBI Taxonomy" id="1182541"/>
    <lineage>
        <taxon>Eukaryota</taxon>
        <taxon>Fungi</taxon>
        <taxon>Dikarya</taxon>
        <taxon>Ascomycota</taxon>
        <taxon>Pezizomycotina</taxon>
        <taxon>Eurotiomycetes</taxon>
        <taxon>Chaetothyriomycetidae</taxon>
        <taxon>Chaetothyriales</taxon>
        <taxon>Herpotrichiellaceae</taxon>
        <taxon>Capronia</taxon>
    </lineage>
</organism>
<evidence type="ECO:0000259" key="4">
    <source>
        <dbReference type="Pfam" id="PF00135"/>
    </source>
</evidence>
<evidence type="ECO:0000313" key="5">
    <source>
        <dbReference type="EMBL" id="EXJ88186.1"/>
    </source>
</evidence>
<dbReference type="GeneID" id="19159991"/>
<evidence type="ECO:0000256" key="1">
    <source>
        <dbReference type="ARBA" id="ARBA00005964"/>
    </source>
</evidence>
<keyword evidence="6" id="KW-1185">Reference proteome</keyword>
<dbReference type="EMBL" id="AMWN01000004">
    <property type="protein sequence ID" value="EXJ88186.1"/>
    <property type="molecule type" value="Genomic_DNA"/>
</dbReference>
<dbReference type="GO" id="GO:0016787">
    <property type="term" value="F:hydrolase activity"/>
    <property type="evidence" value="ECO:0007669"/>
    <property type="project" value="UniProtKB-KW"/>
</dbReference>
<dbReference type="AlphaFoldDB" id="W9YFZ9"/>
<dbReference type="OrthoDB" id="408631at2759"/>
<dbReference type="STRING" id="1182541.W9YFZ9"/>
<dbReference type="HOGENOM" id="CLU_006586_10_3_1"/>
<dbReference type="Pfam" id="PF00135">
    <property type="entry name" value="COesterase"/>
    <property type="match status" value="1"/>
</dbReference>